<dbReference type="Proteomes" id="UP000779507">
    <property type="component" value="Unassembled WGS sequence"/>
</dbReference>
<gene>
    <name evidence="2" type="ORF">HNP98_002213</name>
</gene>
<dbReference type="Gene3D" id="2.10.109.10">
    <property type="entry name" value="Umud Fragment, subunit A"/>
    <property type="match status" value="1"/>
</dbReference>
<comment type="caution">
    <text evidence="2">The sequence shown here is derived from an EMBL/GenBank/DDBJ whole genome shotgun (WGS) entry which is preliminary data.</text>
</comment>
<dbReference type="InterPro" id="IPR015927">
    <property type="entry name" value="Peptidase_S24_S26A/B/C"/>
</dbReference>
<dbReference type="InterPro" id="IPR039418">
    <property type="entry name" value="LexA-like"/>
</dbReference>
<sequence length="245" mass="27749">MYKILQGAEPSFPTLVDFLKEFPDISSDWLMLGKGPMLRGEAADAVARLVMPQRAMTSTEVLTVTVDSTGEENTLLVPLTVQAGYPGHFNEAVYLSDMKPYHLPGFERGTYRAFEVEGVSMSPTFGHRDIVVCSYVDRWDLLKPWECYVVVTAENLLLKRIGAVITDRRGSFELHSDNSGYDSYRLPVADLMQLWQVRGYISTSIPARPSTSPHTMERLQEVIELLGHDYHEVRKFLEESARERA</sequence>
<evidence type="ECO:0000259" key="1">
    <source>
        <dbReference type="Pfam" id="PF00717"/>
    </source>
</evidence>
<dbReference type="InterPro" id="IPR036286">
    <property type="entry name" value="LexA/Signal_pep-like_sf"/>
</dbReference>
<dbReference type="RefSeq" id="WP_246275085.1">
    <property type="nucleotide sequence ID" value="NZ_JABSNP010000009.1"/>
</dbReference>
<evidence type="ECO:0000313" key="2">
    <source>
        <dbReference type="EMBL" id="NRT19384.1"/>
    </source>
</evidence>
<dbReference type="CDD" id="cd06529">
    <property type="entry name" value="S24_LexA-like"/>
    <property type="match status" value="1"/>
</dbReference>
<dbReference type="EMBL" id="JABSNP010000009">
    <property type="protein sequence ID" value="NRT19384.1"/>
    <property type="molecule type" value="Genomic_DNA"/>
</dbReference>
<evidence type="ECO:0000313" key="3">
    <source>
        <dbReference type="Proteomes" id="UP000779507"/>
    </source>
</evidence>
<accession>A0ABX2FSP6</accession>
<organism evidence="2 3">
    <name type="scientific">Hymenobacter caeli</name>
    <dbReference type="NCBI Taxonomy" id="2735894"/>
    <lineage>
        <taxon>Bacteria</taxon>
        <taxon>Pseudomonadati</taxon>
        <taxon>Bacteroidota</taxon>
        <taxon>Cytophagia</taxon>
        <taxon>Cytophagales</taxon>
        <taxon>Hymenobacteraceae</taxon>
        <taxon>Hymenobacter</taxon>
    </lineage>
</organism>
<dbReference type="Pfam" id="PF00717">
    <property type="entry name" value="Peptidase_S24"/>
    <property type="match status" value="1"/>
</dbReference>
<name>A0ABX2FSP6_9BACT</name>
<keyword evidence="3" id="KW-1185">Reference proteome</keyword>
<proteinExistence type="predicted"/>
<feature type="domain" description="Peptidase S24/S26A/S26B/S26C" evidence="1">
    <location>
        <begin position="80"/>
        <end position="188"/>
    </location>
</feature>
<protein>
    <submittedName>
        <fullName evidence="2">Phage repressor protein C with HTH and peptisase S24 domain</fullName>
    </submittedName>
</protein>
<dbReference type="SUPFAM" id="SSF51306">
    <property type="entry name" value="LexA/Signal peptidase"/>
    <property type="match status" value="1"/>
</dbReference>
<reference evidence="2 3" key="1">
    <citation type="submission" date="2020-05" db="EMBL/GenBank/DDBJ databases">
        <title>Genomic Encyclopedia of Type Strains, Phase IV (KMG-V): Genome sequencing to study the core and pangenomes of soil and plant-associated prokaryotes.</title>
        <authorList>
            <person name="Whitman W."/>
        </authorList>
    </citation>
    <scope>NUCLEOTIDE SEQUENCE [LARGE SCALE GENOMIC DNA]</scope>
    <source>
        <strain evidence="2 3">9A</strain>
    </source>
</reference>